<dbReference type="Proteomes" id="UP000004834">
    <property type="component" value="Unassembled WGS sequence"/>
</dbReference>
<evidence type="ECO:0000313" key="2">
    <source>
        <dbReference type="EMBL" id="EHO07702.1"/>
    </source>
</evidence>
<evidence type="ECO:0000256" key="1">
    <source>
        <dbReference type="SAM" id="SignalP"/>
    </source>
</evidence>
<keyword evidence="1" id="KW-0732">Signal</keyword>
<protein>
    <submittedName>
        <fullName evidence="2">Uncharacterized protein</fullName>
    </submittedName>
</protein>
<dbReference type="RefSeq" id="WP_006264344.1">
    <property type="nucleotide sequence ID" value="NZ_JH590838.1"/>
</dbReference>
<proteinExistence type="predicted"/>
<evidence type="ECO:0000313" key="3">
    <source>
        <dbReference type="Proteomes" id="UP000004834"/>
    </source>
</evidence>
<dbReference type="EMBL" id="AGEE01000043">
    <property type="protein sequence ID" value="EHO07702.1"/>
    <property type="molecule type" value="Genomic_DNA"/>
</dbReference>
<name>A0AAV3F0B2_9FLAO</name>
<dbReference type="AlphaFoldDB" id="A0AAV3F0B2"/>
<gene>
    <name evidence="2" type="ORF">HMPREF9715_02875</name>
</gene>
<feature type="signal peptide" evidence="1">
    <location>
        <begin position="1"/>
        <end position="22"/>
    </location>
</feature>
<reference evidence="2 3" key="1">
    <citation type="submission" date="2011-11" db="EMBL/GenBank/DDBJ databases">
        <title>The Genome Sequence of Myroides odoratimimus CIP 101113.</title>
        <authorList>
            <person name="Earl A."/>
            <person name="Ward D."/>
            <person name="Feldgarden M."/>
            <person name="Gevers D."/>
            <person name="Huys G."/>
            <person name="Young S.K."/>
            <person name="Zeng Q."/>
            <person name="Gargeya S."/>
            <person name="Fitzgerald M."/>
            <person name="Haas B."/>
            <person name="Abouelleil A."/>
            <person name="Alvarado L."/>
            <person name="Arachchi H.M."/>
            <person name="Berlin A."/>
            <person name="Brown A."/>
            <person name="Chapman S.B."/>
            <person name="Chen Z."/>
            <person name="Dunbar C."/>
            <person name="Freedman E."/>
            <person name="Gearin G."/>
            <person name="Goldberg J."/>
            <person name="Griggs A."/>
            <person name="Gujja S."/>
            <person name="Heiman D."/>
            <person name="Howarth C."/>
            <person name="Larson L."/>
            <person name="Lui A."/>
            <person name="MacDonald P.J.P."/>
            <person name="Montmayeur A."/>
            <person name="Murphy C."/>
            <person name="Neiman D."/>
            <person name="Pearson M."/>
            <person name="Priest M."/>
            <person name="Roberts A."/>
            <person name="Saif S."/>
            <person name="Shea T."/>
            <person name="Shenoy N."/>
            <person name="Sisk P."/>
            <person name="Stolte C."/>
            <person name="Sykes S."/>
            <person name="Wortman J."/>
            <person name="Nusbaum C."/>
            <person name="Birren B."/>
        </authorList>
    </citation>
    <scope>NUCLEOTIDE SEQUENCE [LARGE SCALE GENOMIC DNA]</scope>
    <source>
        <strain evidence="2 3">CIP 101113</strain>
    </source>
</reference>
<comment type="caution">
    <text evidence="2">The sequence shown here is derived from an EMBL/GenBank/DDBJ whole genome shotgun (WGS) entry which is preliminary data.</text>
</comment>
<sequence>MKKLILSATVAFTVLTTSNIYAQQGFGTNTPDRSSAVDIVSNKRGLLIPRLELTKTTEAGPVVKPENALFVYNKASVNDVTPGFYYWEAANVANAKEQGLGRWVRFVSSNSGSAVTVSAGDNVTVKDTKIGHDTNYEVSVKGGTAPNQVLVTKKDGDNYITEWVNPEEFIIGVNGVTAEKVGDEVHVGLGGDLSKPTEIKTTKKNTLAISGLDKLDGTAGKEFDATSQNIVIMGTDGILKVVTPKALIDDAIDNGDIDGKALTSKGNSIQIDGTAAATALLKEVNIEVKGGDKAGQILVTKEVKDSSGTVTGTTTEWVDADKVGVEVTNGIQKITGADGTTKLGLGGALTEDKTSITTTDKNVLAIEGLTSVDKPVTDNNIVIADKDGVLKQTSAKNLIEDAVGKGGLVAKTLTTDGKIVIGDTQSSELKNAVLVDTKLSIKEGSITSTEILDGTIANIDLGNGAVTSDKMTAGVADKDGKIKNADKGMIPVAGDNGTVTYQQITGELLNGKALTSGSISVFGGETALLDATRIDITGGTNKGDVLVTTDKPLLNEKNEEVKDKDGKTIYITEWVKASDLGNTVKSGQGITVKSDNTVNLGGEITEPTILDLTGNGSLAITGLDKADAKQTNKAVVVQADGKLATIDKTPVGPINVQEGDVFVDQSVTNYHPSMEEIVIEVTLGATDTNLSLPAVNGTEGQTISVKIVNADEKHNGYLNIKSGSDVLAYGAMPFQGWIIKSNGTKWIVVGRN</sequence>
<organism evidence="2 3">
    <name type="scientific">Myroides odoratimimus CIP 101113</name>
    <dbReference type="NCBI Taxonomy" id="883154"/>
    <lineage>
        <taxon>Bacteria</taxon>
        <taxon>Pseudomonadati</taxon>
        <taxon>Bacteroidota</taxon>
        <taxon>Flavobacteriia</taxon>
        <taxon>Flavobacteriales</taxon>
        <taxon>Flavobacteriaceae</taxon>
        <taxon>Myroides</taxon>
    </lineage>
</organism>
<feature type="chain" id="PRO_5043763666" evidence="1">
    <location>
        <begin position="23"/>
        <end position="752"/>
    </location>
</feature>
<accession>A0AAV3F0B2</accession>